<dbReference type="Proteomes" id="UP000199026">
    <property type="component" value="Unassembled WGS sequence"/>
</dbReference>
<proteinExistence type="inferred from homology"/>
<dbReference type="GO" id="GO:0009252">
    <property type="term" value="P:peptidoglycan biosynthetic process"/>
    <property type="evidence" value="ECO:0007669"/>
    <property type="project" value="UniProtKB-UniPathway"/>
</dbReference>
<sequence>MRAVKLLGVLLSILLMAGCSSSKFKSYTGPAVTQVLVEKDARKLYLLNGTRVLKSYNVHLGFSPRGHKSIEGDGRTPEGQYIINRRNPNSEFHLSIGISYPNVDDIARARALGKSPGGDIFIHGRPKKYRDGKRDWTAGCIAVTDRQMEEIYSMVKNGTPILIKQ</sequence>
<evidence type="ECO:0000256" key="6">
    <source>
        <dbReference type="ARBA" id="ARBA00023316"/>
    </source>
</evidence>
<dbReference type="InterPro" id="IPR005490">
    <property type="entry name" value="LD_TPept_cat_dom"/>
</dbReference>
<keyword evidence="6 7" id="KW-0961">Cell wall biogenesis/degradation</keyword>
<feature type="active site" description="Nucleophile" evidence="7">
    <location>
        <position position="140"/>
    </location>
</feature>
<feature type="domain" description="L,D-TPase catalytic" evidence="9">
    <location>
        <begin position="33"/>
        <end position="164"/>
    </location>
</feature>
<evidence type="ECO:0000256" key="5">
    <source>
        <dbReference type="ARBA" id="ARBA00022984"/>
    </source>
</evidence>
<evidence type="ECO:0000259" key="9">
    <source>
        <dbReference type="PROSITE" id="PS52029"/>
    </source>
</evidence>
<dbReference type="InterPro" id="IPR038063">
    <property type="entry name" value="Transpep_catalytic_dom"/>
</dbReference>
<feature type="chain" id="PRO_5011748028" evidence="8">
    <location>
        <begin position="18"/>
        <end position="165"/>
    </location>
</feature>
<dbReference type="UniPathway" id="UPA00219"/>
<dbReference type="PANTHER" id="PTHR36699">
    <property type="entry name" value="LD-TRANSPEPTIDASE"/>
    <property type="match status" value="1"/>
</dbReference>
<evidence type="ECO:0000256" key="1">
    <source>
        <dbReference type="ARBA" id="ARBA00004752"/>
    </source>
</evidence>
<dbReference type="GO" id="GO:0016740">
    <property type="term" value="F:transferase activity"/>
    <property type="evidence" value="ECO:0007669"/>
    <property type="project" value="UniProtKB-KW"/>
</dbReference>
<comment type="pathway">
    <text evidence="1 7">Cell wall biogenesis; peptidoglycan biosynthesis.</text>
</comment>
<dbReference type="STRING" id="576131.SAMN05444486_10445"/>
<keyword evidence="11" id="KW-1185">Reference proteome</keyword>
<gene>
    <name evidence="10" type="ORF">SAMN05444486_10445</name>
</gene>
<dbReference type="GO" id="GO:0071555">
    <property type="term" value="P:cell wall organization"/>
    <property type="evidence" value="ECO:0007669"/>
    <property type="project" value="UniProtKB-UniRule"/>
</dbReference>
<keyword evidence="5 7" id="KW-0573">Peptidoglycan synthesis</keyword>
<keyword evidence="4 7" id="KW-0133">Cell shape</keyword>
<dbReference type="EMBL" id="FNPR01000004">
    <property type="protein sequence ID" value="SDY81186.1"/>
    <property type="molecule type" value="Genomic_DNA"/>
</dbReference>
<dbReference type="SUPFAM" id="SSF141523">
    <property type="entry name" value="L,D-transpeptidase catalytic domain-like"/>
    <property type="match status" value="1"/>
</dbReference>
<dbReference type="Pfam" id="PF03734">
    <property type="entry name" value="YkuD"/>
    <property type="match status" value="1"/>
</dbReference>
<evidence type="ECO:0000256" key="7">
    <source>
        <dbReference type="PROSITE-ProRule" id="PRU01373"/>
    </source>
</evidence>
<dbReference type="RefSeq" id="WP_089893875.1">
    <property type="nucleotide sequence ID" value="NZ_CALLJM010000021.1"/>
</dbReference>
<dbReference type="CDD" id="cd16913">
    <property type="entry name" value="YkuD_like"/>
    <property type="match status" value="1"/>
</dbReference>
<dbReference type="Gene3D" id="2.40.440.10">
    <property type="entry name" value="L,D-transpeptidase catalytic domain-like"/>
    <property type="match status" value="1"/>
</dbReference>
<dbReference type="GeneID" id="78125686"/>
<evidence type="ECO:0000313" key="10">
    <source>
        <dbReference type="EMBL" id="SDY81186.1"/>
    </source>
</evidence>
<organism evidence="10 11">
    <name type="scientific">Lentibacter algarum</name>
    <dbReference type="NCBI Taxonomy" id="576131"/>
    <lineage>
        <taxon>Bacteria</taxon>
        <taxon>Pseudomonadati</taxon>
        <taxon>Pseudomonadota</taxon>
        <taxon>Alphaproteobacteria</taxon>
        <taxon>Rhodobacterales</taxon>
        <taxon>Roseobacteraceae</taxon>
        <taxon>Lentibacter</taxon>
    </lineage>
</organism>
<accession>A0A1H3MX74</accession>
<evidence type="ECO:0000256" key="8">
    <source>
        <dbReference type="SAM" id="SignalP"/>
    </source>
</evidence>
<feature type="active site" description="Proton donor/acceptor" evidence="7">
    <location>
        <position position="123"/>
    </location>
</feature>
<evidence type="ECO:0000256" key="4">
    <source>
        <dbReference type="ARBA" id="ARBA00022960"/>
    </source>
</evidence>
<dbReference type="OrthoDB" id="9809748at2"/>
<comment type="similarity">
    <text evidence="2">Belongs to the YkuD family.</text>
</comment>
<reference evidence="10 11" key="1">
    <citation type="submission" date="2016-10" db="EMBL/GenBank/DDBJ databases">
        <authorList>
            <person name="de Groot N.N."/>
        </authorList>
    </citation>
    <scope>NUCLEOTIDE SEQUENCE [LARGE SCALE GENOMIC DNA]</scope>
    <source>
        <strain evidence="10 11">DSM 24677</strain>
    </source>
</reference>
<dbReference type="GO" id="GO:0008360">
    <property type="term" value="P:regulation of cell shape"/>
    <property type="evidence" value="ECO:0007669"/>
    <property type="project" value="UniProtKB-UniRule"/>
</dbReference>
<feature type="signal peptide" evidence="8">
    <location>
        <begin position="1"/>
        <end position="17"/>
    </location>
</feature>
<name>A0A1H3MX74_9RHOB</name>
<evidence type="ECO:0000256" key="2">
    <source>
        <dbReference type="ARBA" id="ARBA00005992"/>
    </source>
</evidence>
<protein>
    <submittedName>
        <fullName evidence="10">L,D-transpeptidase catalytic domain</fullName>
    </submittedName>
</protein>
<evidence type="ECO:0000256" key="3">
    <source>
        <dbReference type="ARBA" id="ARBA00022679"/>
    </source>
</evidence>
<dbReference type="AlphaFoldDB" id="A0A1H3MX74"/>
<dbReference type="PROSITE" id="PS52029">
    <property type="entry name" value="LD_TPASE"/>
    <property type="match status" value="1"/>
</dbReference>
<evidence type="ECO:0000313" key="11">
    <source>
        <dbReference type="Proteomes" id="UP000199026"/>
    </source>
</evidence>
<dbReference type="PANTHER" id="PTHR36699:SF1">
    <property type="entry name" value="L,D-TRANSPEPTIDASE YAFK-RELATED"/>
    <property type="match status" value="1"/>
</dbReference>
<keyword evidence="3" id="KW-0808">Transferase</keyword>
<dbReference type="PROSITE" id="PS51257">
    <property type="entry name" value="PROKAR_LIPOPROTEIN"/>
    <property type="match status" value="1"/>
</dbReference>
<keyword evidence="8" id="KW-0732">Signal</keyword>
<dbReference type="GO" id="GO:0004180">
    <property type="term" value="F:carboxypeptidase activity"/>
    <property type="evidence" value="ECO:0007669"/>
    <property type="project" value="UniProtKB-ARBA"/>
</dbReference>